<dbReference type="Proteomes" id="UP000070371">
    <property type="component" value="Chromosome"/>
</dbReference>
<feature type="chain" id="PRO_5007443157" description="AAA+ family ATPase" evidence="1">
    <location>
        <begin position="21"/>
        <end position="104"/>
    </location>
</feature>
<dbReference type="STRING" id="1579316.RC74_00665"/>
<dbReference type="EMBL" id="CP014327">
    <property type="protein sequence ID" value="AML49988.1"/>
    <property type="molecule type" value="Genomic_DNA"/>
</dbReference>
<feature type="signal peptide" evidence="1">
    <location>
        <begin position="1"/>
        <end position="20"/>
    </location>
</feature>
<keyword evidence="3" id="KW-1185">Reference proteome</keyword>
<reference evidence="2 3" key="1">
    <citation type="submission" date="2016-02" db="EMBL/GenBank/DDBJ databases">
        <title>Complete genome sequence of Halocynthiibacter arcticus PAMC 20958t from arctic marine sediment.</title>
        <authorList>
            <person name="Lee Y.M."/>
            <person name="Baek K."/>
            <person name="Lee H.K."/>
            <person name="Shin S.C."/>
        </authorList>
    </citation>
    <scope>NUCLEOTIDE SEQUENCE [LARGE SCALE GENOMIC DNA]</scope>
    <source>
        <strain evidence="2">PAMC 20958</strain>
    </source>
</reference>
<proteinExistence type="predicted"/>
<organism evidence="2 3">
    <name type="scientific">Falsihalocynthiibacter arcticus</name>
    <dbReference type="NCBI Taxonomy" id="1579316"/>
    <lineage>
        <taxon>Bacteria</taxon>
        <taxon>Pseudomonadati</taxon>
        <taxon>Pseudomonadota</taxon>
        <taxon>Alphaproteobacteria</taxon>
        <taxon>Rhodobacterales</taxon>
        <taxon>Roseobacteraceae</taxon>
        <taxon>Falsihalocynthiibacter</taxon>
    </lineage>
</organism>
<keyword evidence="1" id="KW-0732">Signal</keyword>
<dbReference type="KEGG" id="hat:RC74_00665"/>
<dbReference type="OrthoDB" id="7308154at2"/>
<dbReference type="RefSeq" id="WP_039000156.1">
    <property type="nucleotide sequence ID" value="NZ_CP014327.1"/>
</dbReference>
<gene>
    <name evidence="2" type="ORF">RC74_00665</name>
</gene>
<evidence type="ECO:0008006" key="4">
    <source>
        <dbReference type="Google" id="ProtNLM"/>
    </source>
</evidence>
<accession>A0A126UVA3</accession>
<evidence type="ECO:0000256" key="1">
    <source>
        <dbReference type="SAM" id="SignalP"/>
    </source>
</evidence>
<evidence type="ECO:0000313" key="2">
    <source>
        <dbReference type="EMBL" id="AML49988.1"/>
    </source>
</evidence>
<protein>
    <recommendedName>
        <fullName evidence="4">AAA+ family ATPase</fullName>
    </recommendedName>
</protein>
<evidence type="ECO:0000313" key="3">
    <source>
        <dbReference type="Proteomes" id="UP000070371"/>
    </source>
</evidence>
<sequence length="104" mass="11806">MRHFCFAIVAASFVAFPSVAEPQGEPDGADLLEQGLQLLFKELLSQIEPALKDFETFSDELGPKVQQLIEMIDDFRNYEAPEKMPNGDIIIRRIRPLKEGEIEL</sequence>
<name>A0A126UVA3_9RHOB</name>
<dbReference type="AlphaFoldDB" id="A0A126UVA3"/>